<feature type="signal peptide" evidence="2">
    <location>
        <begin position="1"/>
        <end position="19"/>
    </location>
</feature>
<feature type="domain" description="DUF4232" evidence="3">
    <location>
        <begin position="45"/>
        <end position="131"/>
    </location>
</feature>
<dbReference type="AlphaFoldDB" id="A0A7I7SS52"/>
<keyword evidence="2" id="KW-0732">Signal</keyword>
<feature type="compositionally biased region" description="Polar residues" evidence="1">
    <location>
        <begin position="112"/>
        <end position="126"/>
    </location>
</feature>
<gene>
    <name evidence="4" type="ORF">MSAR_29730</name>
</gene>
<evidence type="ECO:0000313" key="5">
    <source>
        <dbReference type="Proteomes" id="UP000466445"/>
    </source>
</evidence>
<dbReference type="KEGG" id="msar:MSAR_29730"/>
<sequence>MVSAAIAAVLALPASTNTAAATPWCGADSLSLSTTPPMCPTEDNSRYLYFSVLLTNTSAQTCTLQGYPGVDGTTNPHYGVPPDPSDPPFSGIVSAARTGGDEQPVVLAPGATASSDWAFSRRQATPSPGPPPLSS</sequence>
<protein>
    <recommendedName>
        <fullName evidence="3">DUF4232 domain-containing protein</fullName>
    </recommendedName>
</protein>
<proteinExistence type="predicted"/>
<name>A0A7I7SS52_9MYCO</name>
<dbReference type="EMBL" id="AP022595">
    <property type="protein sequence ID" value="BBY59837.1"/>
    <property type="molecule type" value="Genomic_DNA"/>
</dbReference>
<organism evidence="4 5">
    <name type="scientific">Mycolicibacterium sarraceniae</name>
    <dbReference type="NCBI Taxonomy" id="1534348"/>
    <lineage>
        <taxon>Bacteria</taxon>
        <taxon>Bacillati</taxon>
        <taxon>Actinomycetota</taxon>
        <taxon>Actinomycetes</taxon>
        <taxon>Mycobacteriales</taxon>
        <taxon>Mycobacteriaceae</taxon>
        <taxon>Mycolicibacterium</taxon>
    </lineage>
</organism>
<feature type="chain" id="PRO_5038634078" description="DUF4232 domain-containing protein" evidence="2">
    <location>
        <begin position="20"/>
        <end position="135"/>
    </location>
</feature>
<dbReference type="Pfam" id="PF14016">
    <property type="entry name" value="DUF4232"/>
    <property type="match status" value="1"/>
</dbReference>
<keyword evidence="5" id="KW-1185">Reference proteome</keyword>
<evidence type="ECO:0000259" key="3">
    <source>
        <dbReference type="Pfam" id="PF14016"/>
    </source>
</evidence>
<reference evidence="4 5" key="1">
    <citation type="journal article" date="2019" name="Emerg. Microbes Infect.">
        <title>Comprehensive subspecies identification of 175 nontuberculous mycobacteria species based on 7547 genomic profiles.</title>
        <authorList>
            <person name="Matsumoto Y."/>
            <person name="Kinjo T."/>
            <person name="Motooka D."/>
            <person name="Nabeya D."/>
            <person name="Jung N."/>
            <person name="Uechi K."/>
            <person name="Horii T."/>
            <person name="Iida T."/>
            <person name="Fujita J."/>
            <person name="Nakamura S."/>
        </authorList>
    </citation>
    <scope>NUCLEOTIDE SEQUENCE [LARGE SCALE GENOMIC DNA]</scope>
    <source>
        <strain evidence="4 5">JCM 30395</strain>
    </source>
</reference>
<dbReference type="InterPro" id="IPR025326">
    <property type="entry name" value="DUF4232"/>
</dbReference>
<feature type="region of interest" description="Disordered" evidence="1">
    <location>
        <begin position="73"/>
        <end position="135"/>
    </location>
</feature>
<evidence type="ECO:0000256" key="2">
    <source>
        <dbReference type="SAM" id="SignalP"/>
    </source>
</evidence>
<dbReference type="Proteomes" id="UP000466445">
    <property type="component" value="Chromosome"/>
</dbReference>
<accession>A0A7I7SS52</accession>
<evidence type="ECO:0000313" key="4">
    <source>
        <dbReference type="EMBL" id="BBY59837.1"/>
    </source>
</evidence>
<evidence type="ECO:0000256" key="1">
    <source>
        <dbReference type="SAM" id="MobiDB-lite"/>
    </source>
</evidence>